<dbReference type="Proteomes" id="UP001056873">
    <property type="component" value="Chromosome"/>
</dbReference>
<sequence length="147" mass="16736">MPPIYLRFHVARSKKEGVLTDSTRLLSEIQSLEVQLHQPATRNDVNIVAALLHEDFEEIGRSGQRYDKQQTVAALEMENGHRQIFAEEFKLANVAEGVVLLTYKSFQRDANGKIVRRTERSSIWLLSSSKTGGRWQLRFHQGTANGD</sequence>
<feature type="domain" description="DUF4440" evidence="1">
    <location>
        <begin position="29"/>
        <end position="137"/>
    </location>
</feature>
<evidence type="ECO:0000259" key="1">
    <source>
        <dbReference type="Pfam" id="PF14534"/>
    </source>
</evidence>
<dbReference type="Gene3D" id="3.10.450.50">
    <property type="match status" value="1"/>
</dbReference>
<name>A0ABY5D1U2_9GAMM</name>
<dbReference type="InterPro" id="IPR027843">
    <property type="entry name" value="DUF4440"/>
</dbReference>
<reference evidence="2" key="1">
    <citation type="journal article" date="2022" name="BMC Genomics">
        <title>Genome sequence of the entomopathogenic Serratia entomophila isolate 626 and characterisation of the species specific itaconate degradation pathway.</title>
        <authorList>
            <person name="Vaughan A.L."/>
            <person name="Altermann E."/>
            <person name="Glare T.R."/>
            <person name="Hurst M.R.H."/>
        </authorList>
    </citation>
    <scope>NUCLEOTIDE SEQUENCE</scope>
    <source>
        <strain evidence="2">626</strain>
    </source>
</reference>
<organism evidence="2 3">
    <name type="scientific">Serratia entomophila</name>
    <dbReference type="NCBI Taxonomy" id="42906"/>
    <lineage>
        <taxon>Bacteria</taxon>
        <taxon>Pseudomonadati</taxon>
        <taxon>Pseudomonadota</taxon>
        <taxon>Gammaproteobacteria</taxon>
        <taxon>Enterobacterales</taxon>
        <taxon>Yersiniaceae</taxon>
        <taxon>Serratia</taxon>
    </lineage>
</organism>
<proteinExistence type="predicted"/>
<accession>A0ABY5D1U2</accession>
<protein>
    <submittedName>
        <fullName evidence="2">Nuclear transport factor 2 family protein</fullName>
    </submittedName>
</protein>
<evidence type="ECO:0000313" key="3">
    <source>
        <dbReference type="Proteomes" id="UP001056873"/>
    </source>
</evidence>
<dbReference type="EMBL" id="CP074347">
    <property type="protein sequence ID" value="USV03272.1"/>
    <property type="molecule type" value="Genomic_DNA"/>
</dbReference>
<evidence type="ECO:0000313" key="2">
    <source>
        <dbReference type="EMBL" id="USV03272.1"/>
    </source>
</evidence>
<dbReference type="SUPFAM" id="SSF54427">
    <property type="entry name" value="NTF2-like"/>
    <property type="match status" value="1"/>
</dbReference>
<gene>
    <name evidence="2" type="ORF">KFQ06_11855</name>
</gene>
<keyword evidence="3" id="KW-1185">Reference proteome</keyword>
<dbReference type="Pfam" id="PF14534">
    <property type="entry name" value="DUF4440"/>
    <property type="match status" value="1"/>
</dbReference>
<dbReference type="InterPro" id="IPR032710">
    <property type="entry name" value="NTF2-like_dom_sf"/>
</dbReference>